<reference evidence="1" key="1">
    <citation type="submission" date="2023-03" db="EMBL/GenBank/DDBJ databases">
        <title>Andean soil-derived lignocellulolytic bacterial consortium as a source of novel taxa and putative plastic-active enzymes.</title>
        <authorList>
            <person name="Diaz-Garcia L."/>
            <person name="Chuvochina M."/>
            <person name="Feuerriegel G."/>
            <person name="Bunk B."/>
            <person name="Sproer C."/>
            <person name="Streit W.R."/>
            <person name="Rodriguez L.M."/>
            <person name="Overmann J."/>
            <person name="Jimenez D.J."/>
        </authorList>
    </citation>
    <scope>NUCLEOTIDE SEQUENCE</scope>
    <source>
        <strain evidence="1">MAG 7</strain>
    </source>
</reference>
<name>A0AAJ5WPJ4_9BACT</name>
<keyword evidence="1" id="KW-0449">Lipoprotein</keyword>
<evidence type="ECO:0000313" key="1">
    <source>
        <dbReference type="EMBL" id="WEK34561.1"/>
    </source>
</evidence>
<accession>A0AAJ5WPJ4</accession>
<protein>
    <submittedName>
        <fullName evidence="1">SusD/RagB family nutrient-binding outer membrane lipoprotein</fullName>
    </submittedName>
</protein>
<sequence length="639" mass="71450">MKKAIISSGIFLSASLLLGSCSKFEEINTNPKDATADQVQVEYFLNNSIIKAQMDPHIAERVFVLYWKTAAHQHVGTGIAGGTTDDGWSTDYFRYMSEWLNHANSAISVADEHLAAAAPIRKEYTANLKEIARIWRAYLMSEWTDNFGPVPINAFQGQNPEYVDVKQVYYFLLAELKDAAAKLDVNVTNIPATVSNLDPAYGYNAAKWRRYANSMRMRLAMRLSEVDAEKARAEFEDAVKGEMISSTDYTFQVQEKDGWSPLSGVMSREWNPQLMPTSLENIYVGLGGVPSADLVSADVQSHIKPANYAGLRITNHLSTITNEPYAGFWMDGLPNTIDPRAYKAFPLPGDISNPSFPAWPTGDVATWGTTQRNLMGPNETVVKTLDGAYTFNGSHAGDWGTKGSLNQVRTWSGSNPRLALEFRKSTNKRIFFAPWETYFLIAEAAVRGWTVPMTGQEAYEEGIRSSLAYWNVSQFASTYLASTSYNRLGTSVKWDHTTEPPASYSMNYVDGYTNTPGSVNILYPVNNLYQNGNVKNDQLSKIITQKYIAQVPWLPLEAWSDKRRLGLPFLENPAREGELQNMKQLTAGNYMTSRVDFFPQRLIYPTSLKNTNAKGYTQAVTALGGTDNVFTPLWWAKKN</sequence>
<dbReference type="Gene3D" id="1.25.40.390">
    <property type="match status" value="2"/>
</dbReference>
<evidence type="ECO:0000313" key="2">
    <source>
        <dbReference type="Proteomes" id="UP001220610"/>
    </source>
</evidence>
<dbReference type="SUPFAM" id="SSF48452">
    <property type="entry name" value="TPR-like"/>
    <property type="match status" value="1"/>
</dbReference>
<gene>
    <name evidence="1" type="ORF">P0Y53_18905</name>
</gene>
<proteinExistence type="predicted"/>
<dbReference type="Proteomes" id="UP001220610">
    <property type="component" value="Chromosome"/>
</dbReference>
<dbReference type="EMBL" id="CP119311">
    <property type="protein sequence ID" value="WEK34561.1"/>
    <property type="molecule type" value="Genomic_DNA"/>
</dbReference>
<dbReference type="AlphaFoldDB" id="A0AAJ5WPJ4"/>
<dbReference type="InterPro" id="IPR024302">
    <property type="entry name" value="SusD-like"/>
</dbReference>
<dbReference type="InterPro" id="IPR011990">
    <property type="entry name" value="TPR-like_helical_dom_sf"/>
</dbReference>
<dbReference type="Pfam" id="PF12741">
    <property type="entry name" value="SusD-like"/>
    <property type="match status" value="2"/>
</dbReference>
<dbReference type="PROSITE" id="PS51257">
    <property type="entry name" value="PROKAR_LIPOPROTEIN"/>
    <property type="match status" value="1"/>
</dbReference>
<organism evidence="1 2">
    <name type="scientific">Candidatus Pseudobacter hemicellulosilyticus</name>
    <dbReference type="NCBI Taxonomy" id="3121375"/>
    <lineage>
        <taxon>Bacteria</taxon>
        <taxon>Pseudomonadati</taxon>
        <taxon>Bacteroidota</taxon>
        <taxon>Chitinophagia</taxon>
        <taxon>Chitinophagales</taxon>
        <taxon>Chitinophagaceae</taxon>
        <taxon>Pseudobacter</taxon>
    </lineage>
</organism>